<proteinExistence type="predicted"/>
<accession>E0UEI1</accession>
<dbReference type="KEGG" id="cyj:Cyan7822_3481"/>
<name>E0UEI1_GLOV7</name>
<dbReference type="HOGENOM" id="CLU_2842455_0_0_3"/>
<sequence>MSLCPICAVSMLRHYSQGRLYYFCGRCRQEMPCSLNQKTLKFEKSPNLSDSLESLPINTRSVTIR</sequence>
<dbReference type="AlphaFoldDB" id="E0UEI1"/>
<evidence type="ECO:0000313" key="2">
    <source>
        <dbReference type="Proteomes" id="UP000008206"/>
    </source>
</evidence>
<gene>
    <name evidence="1" type="ordered locus">Cyan7822_3481</name>
</gene>
<keyword evidence="2" id="KW-1185">Reference proteome</keyword>
<organism evidence="1 2">
    <name type="scientific">Gloeothece verrucosa (strain PCC 7822)</name>
    <name type="common">Cyanothece sp. (strain PCC 7822)</name>
    <dbReference type="NCBI Taxonomy" id="497965"/>
    <lineage>
        <taxon>Bacteria</taxon>
        <taxon>Bacillati</taxon>
        <taxon>Cyanobacteriota</taxon>
        <taxon>Cyanophyceae</taxon>
        <taxon>Oscillatoriophycideae</taxon>
        <taxon>Chroococcales</taxon>
        <taxon>Aphanothecaceae</taxon>
        <taxon>Gloeothece</taxon>
        <taxon>Gloeothece verrucosa</taxon>
    </lineage>
</organism>
<dbReference type="Proteomes" id="UP000008206">
    <property type="component" value="Chromosome"/>
</dbReference>
<evidence type="ECO:0000313" key="1">
    <source>
        <dbReference type="EMBL" id="ADN15427.1"/>
    </source>
</evidence>
<dbReference type="EMBL" id="CP002198">
    <property type="protein sequence ID" value="ADN15427.1"/>
    <property type="molecule type" value="Genomic_DNA"/>
</dbReference>
<reference evidence="2" key="1">
    <citation type="journal article" date="2011" name="MBio">
        <title>Novel metabolic attributes of the genus Cyanothece, comprising a group of unicellular nitrogen-fixing Cyanobacteria.</title>
        <authorList>
            <person name="Bandyopadhyay A."/>
            <person name="Elvitigala T."/>
            <person name="Welsh E."/>
            <person name="Stockel J."/>
            <person name="Liberton M."/>
            <person name="Min H."/>
            <person name="Sherman L.A."/>
            <person name="Pakrasi H.B."/>
        </authorList>
    </citation>
    <scope>NUCLEOTIDE SEQUENCE [LARGE SCALE GENOMIC DNA]</scope>
    <source>
        <strain evidence="2">PCC 7822</strain>
    </source>
</reference>
<protein>
    <submittedName>
        <fullName evidence="1">Uncharacterized protein</fullName>
    </submittedName>
</protein>